<dbReference type="PROSITE" id="PS50928">
    <property type="entry name" value="ABC_TM1"/>
    <property type="match status" value="1"/>
</dbReference>
<proteinExistence type="inferred from homology"/>
<evidence type="ECO:0000313" key="10">
    <source>
        <dbReference type="Proteomes" id="UP001299970"/>
    </source>
</evidence>
<evidence type="ECO:0000256" key="2">
    <source>
        <dbReference type="ARBA" id="ARBA00022448"/>
    </source>
</evidence>
<organism evidence="9 10">
    <name type="scientific">Pseudonocardia alaniniphila</name>
    <dbReference type="NCBI Taxonomy" id="75291"/>
    <lineage>
        <taxon>Bacteria</taxon>
        <taxon>Bacillati</taxon>
        <taxon>Actinomycetota</taxon>
        <taxon>Actinomycetes</taxon>
        <taxon>Pseudonocardiales</taxon>
        <taxon>Pseudonocardiaceae</taxon>
        <taxon>Pseudonocardia</taxon>
    </lineage>
</organism>
<dbReference type="SUPFAM" id="SSF161098">
    <property type="entry name" value="MetI-like"/>
    <property type="match status" value="1"/>
</dbReference>
<dbReference type="InterPro" id="IPR035906">
    <property type="entry name" value="MetI-like_sf"/>
</dbReference>
<evidence type="ECO:0000256" key="3">
    <source>
        <dbReference type="ARBA" id="ARBA00022475"/>
    </source>
</evidence>
<keyword evidence="10" id="KW-1185">Reference proteome</keyword>
<reference evidence="9 10" key="1">
    <citation type="submission" date="2022-03" db="EMBL/GenBank/DDBJ databases">
        <title>Pseudonocardia alaer sp. nov., a novel actinomycete isolated from reed forest soil.</title>
        <authorList>
            <person name="Wang L."/>
        </authorList>
    </citation>
    <scope>NUCLEOTIDE SEQUENCE [LARGE SCALE GENOMIC DNA]</scope>
    <source>
        <strain evidence="9 10">Y-16303</strain>
    </source>
</reference>
<dbReference type="Pfam" id="PF00528">
    <property type="entry name" value="BPD_transp_1"/>
    <property type="match status" value="1"/>
</dbReference>
<evidence type="ECO:0000313" key="9">
    <source>
        <dbReference type="EMBL" id="MCH6167355.1"/>
    </source>
</evidence>
<dbReference type="PANTHER" id="PTHR30151:SF41">
    <property type="entry name" value="ABC TRANSPORTER PERMEASE PROTEIN"/>
    <property type="match status" value="1"/>
</dbReference>
<name>A0ABS9TFP4_9PSEU</name>
<dbReference type="Proteomes" id="UP001299970">
    <property type="component" value="Unassembled WGS sequence"/>
</dbReference>
<evidence type="ECO:0000259" key="8">
    <source>
        <dbReference type="PROSITE" id="PS50928"/>
    </source>
</evidence>
<accession>A0ABS9TFP4</accession>
<dbReference type="Gene3D" id="1.10.3720.10">
    <property type="entry name" value="MetI-like"/>
    <property type="match status" value="1"/>
</dbReference>
<evidence type="ECO:0000256" key="4">
    <source>
        <dbReference type="ARBA" id="ARBA00022692"/>
    </source>
</evidence>
<evidence type="ECO:0000256" key="6">
    <source>
        <dbReference type="ARBA" id="ARBA00023136"/>
    </source>
</evidence>
<keyword evidence="3" id="KW-1003">Cell membrane</keyword>
<comment type="caution">
    <text evidence="9">The sequence shown here is derived from an EMBL/GenBank/DDBJ whole genome shotgun (WGS) entry which is preliminary data.</text>
</comment>
<keyword evidence="2 7" id="KW-0813">Transport</keyword>
<keyword evidence="4 7" id="KW-0812">Transmembrane</keyword>
<protein>
    <submittedName>
        <fullName evidence="9">ABC transporter permease subunit</fullName>
    </submittedName>
</protein>
<keyword evidence="6 7" id="KW-0472">Membrane</keyword>
<feature type="domain" description="ABC transmembrane type-1" evidence="8">
    <location>
        <begin position="71"/>
        <end position="255"/>
    </location>
</feature>
<dbReference type="EMBL" id="JAKXMK010000013">
    <property type="protein sequence ID" value="MCH6167355.1"/>
    <property type="molecule type" value="Genomic_DNA"/>
</dbReference>
<evidence type="ECO:0000256" key="1">
    <source>
        <dbReference type="ARBA" id="ARBA00004651"/>
    </source>
</evidence>
<evidence type="ECO:0000256" key="7">
    <source>
        <dbReference type="RuleBase" id="RU363032"/>
    </source>
</evidence>
<dbReference type="PANTHER" id="PTHR30151">
    <property type="entry name" value="ALKANE SULFONATE ABC TRANSPORTER-RELATED, MEMBRANE SUBUNIT"/>
    <property type="match status" value="1"/>
</dbReference>
<feature type="transmembrane region" description="Helical" evidence="7">
    <location>
        <begin position="189"/>
        <end position="213"/>
    </location>
</feature>
<comment type="subcellular location">
    <subcellularLocation>
        <location evidence="1 7">Cell membrane</location>
        <topology evidence="1 7">Multi-pass membrane protein</topology>
    </subcellularLocation>
</comment>
<feature type="transmembrane region" description="Helical" evidence="7">
    <location>
        <begin position="233"/>
        <end position="251"/>
    </location>
</feature>
<feature type="transmembrane region" description="Helical" evidence="7">
    <location>
        <begin position="131"/>
        <end position="152"/>
    </location>
</feature>
<feature type="transmembrane region" description="Helical" evidence="7">
    <location>
        <begin position="73"/>
        <end position="98"/>
    </location>
</feature>
<comment type="similarity">
    <text evidence="7">Belongs to the binding-protein-dependent transport system permease family.</text>
</comment>
<dbReference type="InterPro" id="IPR000515">
    <property type="entry name" value="MetI-like"/>
</dbReference>
<keyword evidence="5 7" id="KW-1133">Transmembrane helix</keyword>
<dbReference type="CDD" id="cd06261">
    <property type="entry name" value="TM_PBP2"/>
    <property type="match status" value="1"/>
</dbReference>
<evidence type="ECO:0000256" key="5">
    <source>
        <dbReference type="ARBA" id="ARBA00022989"/>
    </source>
</evidence>
<sequence length="263" mass="27538">MSTELPRGSAPARLIARPLGRLVSRYWTVAAFVVAWQLWSWLSGVNQIVVPPPALVFTDVAGNVGAYLPDLGWTLAMSAGGLVAGMALGTGMAVAVWASRILSGLVTPLALVMRSVPVVAMIPVFAAVLGYGWVTVLVITSVASFFPAFVFVGSRLRAAPRAASDLMAVLGASRSTVLRLLLLPHAAPGLLVAFRLTAPTAVLAAMLAEYLMGGHGLGTLFAQSVSFYQVDRAWGTALVATVVSVACFVGARGVERWGITRFT</sequence>
<dbReference type="RefSeq" id="WP_241037689.1">
    <property type="nucleotide sequence ID" value="NZ_BAAAJF010000005.1"/>
</dbReference>
<feature type="transmembrane region" description="Helical" evidence="7">
    <location>
        <begin position="23"/>
        <end position="42"/>
    </location>
</feature>
<gene>
    <name evidence="9" type="ORF">MMF94_16850</name>
</gene>
<feature type="transmembrane region" description="Helical" evidence="7">
    <location>
        <begin position="105"/>
        <end position="125"/>
    </location>
</feature>